<accession>A0A0A9GZE4</accession>
<protein>
    <submittedName>
        <fullName evidence="1">Uncharacterized protein</fullName>
    </submittedName>
</protein>
<reference evidence="1" key="1">
    <citation type="submission" date="2014-09" db="EMBL/GenBank/DDBJ databases">
        <authorList>
            <person name="Magalhaes I.L.F."/>
            <person name="Oliveira U."/>
            <person name="Santos F.R."/>
            <person name="Vidigal T.H.D.A."/>
            <person name="Brescovit A.D."/>
            <person name="Santos A.J."/>
        </authorList>
    </citation>
    <scope>NUCLEOTIDE SEQUENCE</scope>
    <source>
        <tissue evidence="1">Shoot tissue taken approximately 20 cm above the soil surface</tissue>
    </source>
</reference>
<sequence>MPRLGVAAAASAASSEAEEWEIGGWSVLATLV</sequence>
<proteinExistence type="predicted"/>
<name>A0A0A9GZE4_ARUDO</name>
<evidence type="ECO:0000313" key="1">
    <source>
        <dbReference type="EMBL" id="JAE29897.1"/>
    </source>
</evidence>
<organism evidence="1">
    <name type="scientific">Arundo donax</name>
    <name type="common">Giant reed</name>
    <name type="synonym">Donax arundinaceus</name>
    <dbReference type="NCBI Taxonomy" id="35708"/>
    <lineage>
        <taxon>Eukaryota</taxon>
        <taxon>Viridiplantae</taxon>
        <taxon>Streptophyta</taxon>
        <taxon>Embryophyta</taxon>
        <taxon>Tracheophyta</taxon>
        <taxon>Spermatophyta</taxon>
        <taxon>Magnoliopsida</taxon>
        <taxon>Liliopsida</taxon>
        <taxon>Poales</taxon>
        <taxon>Poaceae</taxon>
        <taxon>PACMAD clade</taxon>
        <taxon>Arundinoideae</taxon>
        <taxon>Arundineae</taxon>
        <taxon>Arundo</taxon>
    </lineage>
</organism>
<dbReference type="EMBL" id="GBRH01167999">
    <property type="protein sequence ID" value="JAE29897.1"/>
    <property type="molecule type" value="Transcribed_RNA"/>
</dbReference>
<reference evidence="1" key="2">
    <citation type="journal article" date="2015" name="Data Brief">
        <title>Shoot transcriptome of the giant reed, Arundo donax.</title>
        <authorList>
            <person name="Barrero R.A."/>
            <person name="Guerrero F.D."/>
            <person name="Moolhuijzen P."/>
            <person name="Goolsby J.A."/>
            <person name="Tidwell J."/>
            <person name="Bellgard S.E."/>
            <person name="Bellgard M.I."/>
        </authorList>
    </citation>
    <scope>NUCLEOTIDE SEQUENCE</scope>
    <source>
        <tissue evidence="1">Shoot tissue taken approximately 20 cm above the soil surface</tissue>
    </source>
</reference>
<dbReference type="AlphaFoldDB" id="A0A0A9GZE4"/>